<dbReference type="EMBL" id="CP086360">
    <property type="protein sequence ID" value="UNI21886.1"/>
    <property type="molecule type" value="Genomic_DNA"/>
</dbReference>
<sequence length="194" mass="21060">MAAGNLHAANARFRKTTQCDEPNKIRNQCFSIGGEQQPRPRRSLLPSSPQLRPKSTLPTNEDGSGSFPGLRCNLLSIHHVLKGTLGTLWTPESRHSEESTSQVTRGQKESSAPNPSPIWRLPCALPMRAPALIPHSTNQAPGTNVSQSHPARISGEPGARHGETDGSDASWAGRWPLSLWHLAHQSRLIINALA</sequence>
<dbReference type="GeneID" id="72069782"/>
<feature type="compositionally biased region" description="Polar residues" evidence="1">
    <location>
        <begin position="99"/>
        <end position="113"/>
    </location>
</feature>
<evidence type="ECO:0000256" key="1">
    <source>
        <dbReference type="SAM" id="MobiDB-lite"/>
    </source>
</evidence>
<dbReference type="KEGG" id="ptkz:JDV02_007834"/>
<dbReference type="Proteomes" id="UP000829364">
    <property type="component" value="Chromosome 7"/>
</dbReference>
<evidence type="ECO:0000313" key="3">
    <source>
        <dbReference type="Proteomes" id="UP000829364"/>
    </source>
</evidence>
<dbReference type="RefSeq" id="XP_047845367.1">
    <property type="nucleotide sequence ID" value="XM_047989367.1"/>
</dbReference>
<dbReference type="AlphaFoldDB" id="A0A9Q8QN92"/>
<protein>
    <submittedName>
        <fullName evidence="2">Uncharacterized protein</fullName>
    </submittedName>
</protein>
<organism evidence="2 3">
    <name type="scientific">Purpureocillium takamizusanense</name>
    <dbReference type="NCBI Taxonomy" id="2060973"/>
    <lineage>
        <taxon>Eukaryota</taxon>
        <taxon>Fungi</taxon>
        <taxon>Dikarya</taxon>
        <taxon>Ascomycota</taxon>
        <taxon>Pezizomycotina</taxon>
        <taxon>Sordariomycetes</taxon>
        <taxon>Hypocreomycetidae</taxon>
        <taxon>Hypocreales</taxon>
        <taxon>Ophiocordycipitaceae</taxon>
        <taxon>Purpureocillium</taxon>
    </lineage>
</organism>
<evidence type="ECO:0000313" key="2">
    <source>
        <dbReference type="EMBL" id="UNI21886.1"/>
    </source>
</evidence>
<reference evidence="2" key="1">
    <citation type="submission" date="2021-11" db="EMBL/GenBank/DDBJ databases">
        <title>Purpureocillium_takamizusanense_genome.</title>
        <authorList>
            <person name="Nguyen N.-H."/>
        </authorList>
    </citation>
    <scope>NUCLEOTIDE SEQUENCE</scope>
    <source>
        <strain evidence="2">PT3</strain>
    </source>
</reference>
<feature type="compositionally biased region" description="Low complexity" evidence="1">
    <location>
        <begin position="43"/>
        <end position="53"/>
    </location>
</feature>
<feature type="region of interest" description="Disordered" evidence="1">
    <location>
        <begin position="31"/>
        <end position="66"/>
    </location>
</feature>
<keyword evidence="3" id="KW-1185">Reference proteome</keyword>
<feature type="region of interest" description="Disordered" evidence="1">
    <location>
        <begin position="135"/>
        <end position="168"/>
    </location>
</feature>
<accession>A0A9Q8QN92</accession>
<gene>
    <name evidence="2" type="ORF">JDV02_007834</name>
</gene>
<name>A0A9Q8QN92_9HYPO</name>
<feature type="region of interest" description="Disordered" evidence="1">
    <location>
        <begin position="91"/>
        <end position="118"/>
    </location>
</feature>
<proteinExistence type="predicted"/>
<feature type="compositionally biased region" description="Polar residues" evidence="1">
    <location>
        <begin position="135"/>
        <end position="149"/>
    </location>
</feature>